<evidence type="ECO:0000256" key="5">
    <source>
        <dbReference type="ARBA" id="ARBA00023002"/>
    </source>
</evidence>
<evidence type="ECO:0000256" key="4">
    <source>
        <dbReference type="ARBA" id="ARBA00022857"/>
    </source>
</evidence>
<organism evidence="11 12">
    <name type="scientific">Pseudomassariella vexata</name>
    <dbReference type="NCBI Taxonomy" id="1141098"/>
    <lineage>
        <taxon>Eukaryota</taxon>
        <taxon>Fungi</taxon>
        <taxon>Dikarya</taxon>
        <taxon>Ascomycota</taxon>
        <taxon>Pezizomycotina</taxon>
        <taxon>Sordariomycetes</taxon>
        <taxon>Xylariomycetidae</taxon>
        <taxon>Amphisphaeriales</taxon>
        <taxon>Pseudomassariaceae</taxon>
        <taxon>Pseudomassariella</taxon>
    </lineage>
</organism>
<dbReference type="InterPro" id="IPR018201">
    <property type="entry name" value="Ketoacyl_synth_AS"/>
</dbReference>
<dbReference type="Proteomes" id="UP000193689">
    <property type="component" value="Unassembled WGS sequence"/>
</dbReference>
<dbReference type="SMART" id="SM00825">
    <property type="entry name" value="PKS_KS"/>
    <property type="match status" value="1"/>
</dbReference>
<dbReference type="InterPro" id="IPR036736">
    <property type="entry name" value="ACP-like_sf"/>
</dbReference>
<dbReference type="InterPro" id="IPR001227">
    <property type="entry name" value="Ac_transferase_dom_sf"/>
</dbReference>
<keyword evidence="5" id="KW-0560">Oxidoreductase</keyword>
<evidence type="ECO:0000313" key="12">
    <source>
        <dbReference type="Proteomes" id="UP000193689"/>
    </source>
</evidence>
<evidence type="ECO:0000259" key="9">
    <source>
        <dbReference type="PROSITE" id="PS52004"/>
    </source>
</evidence>
<dbReference type="SMART" id="SM00822">
    <property type="entry name" value="PKS_KR"/>
    <property type="match status" value="1"/>
</dbReference>
<dbReference type="Pfam" id="PF16197">
    <property type="entry name" value="KAsynt_C_assoc"/>
    <property type="match status" value="1"/>
</dbReference>
<dbReference type="Gene3D" id="1.10.1200.10">
    <property type="entry name" value="ACP-like"/>
    <property type="match status" value="1"/>
</dbReference>
<feature type="domain" description="PKS/mFAS DH" evidence="10">
    <location>
        <begin position="912"/>
        <end position="1209"/>
    </location>
</feature>
<dbReference type="Gene3D" id="3.40.366.10">
    <property type="entry name" value="Malonyl-Coenzyme A Acyl Carrier Protein, domain 2"/>
    <property type="match status" value="1"/>
</dbReference>
<evidence type="ECO:0000256" key="2">
    <source>
        <dbReference type="ARBA" id="ARBA00022553"/>
    </source>
</evidence>
<dbReference type="InterPro" id="IPR020807">
    <property type="entry name" value="PKS_DH"/>
</dbReference>
<dbReference type="OrthoDB" id="329835at2759"/>
<keyword evidence="3" id="KW-0808">Transferase</keyword>
<dbReference type="InterPro" id="IPR057326">
    <property type="entry name" value="KR_dom"/>
</dbReference>
<dbReference type="InterPro" id="IPR013968">
    <property type="entry name" value="PKS_KR"/>
</dbReference>
<sequence>MPFLQDDGRGELLEPVAIVGMSCRLPGSVDSSSKFWDTLRENKSVRTPKSFDPTFFNMTPVEAQWLDPQQRKMLEVCYECLENAGLPLDKVAGSKTGVYVATFTSDYQQMSVFERDYRHNYAATGVDTGIISNRINNVFNFDGPSFTINTACSSAMYAIHNACHALRAGDCDAAIAGGVNLILTLTCLLTQDQHMNTAKLGVLSPTSECHTFDASADGYGRAEGVGALYLKRLSHAIRDKDVIRGVIRSTAVNTNGKVEGMGITFPNMLGQERVLRDAYARADLDPNQTAYLECHGTGTPAGDPIEVRAVSNGMNDTRDSEKPLLLGAAKTNIGHSEAASGIFATMKAALMTEKALIPAVHGLKTLNPNIKEEEWNVKIVRELMPWPSDFNVRRASVSSFGYGGTNAHLVLESVLSMCPWYEHGQPKATAKYQYGDIDRPFLVTMSAHDDKTLKMNIHKHQQVAGNYYLPDLAYSLNCRRSRFAARGYTTALAGQEIDAFSSSSFSYGTKISKPVKLGFVFTGQGAQWARMGYEAIQKFAEFGETIDALDRVLQRINPRPTWTLRAVLEAPVESSRVNESEISQPACTAIQIAVIDLFASWNIEPVVTIGHSSGEIAAAYAAGRLSAPEAMLAAYFRGFAVAKAAPAGTMLAVGLGAEEVWDHVPDEVCVGVTIACENSPSSVTLSGDFADIAAVQQALDKTQVFNRPLKTGKAYHSPQMDTVAPLYSELYTKASEGLKDADFCWRRPHAGMISSVTGTEAQDAHLGISYWCENLRGRVLFNTALRELGNSQEYADVNVLLEIGPHAALGGPIKQICAANSFEMQYVGSLRRGADSATALLKSAGELYLKGLEIDFESVNNFKTSNPSILIKRSDGPRYLPDLPPYQWNYETTHWFEPRSVAELRKYKHPRHDILGRRIFGLSTNDAVWRNVLRQRDVPWFADHTLGSDAVFPAAGYMSMAIEALLQQLDLEPRSVGGVKFRDIDISKALVVPDTDNGVEVLFRLEKLPGGTWYSFNVESVENGLWTLHSSGKIQKQITDASQSPSACPHKLNQLHQQVSGKRWYRSLHRVGFRYGPNFQTMTSVKANGKDRMAAARVQVQVECGNMEQESRYVLHPSTLDGCLHAVIASVHRGLHKVMPWGVVPLEIEEMTVNFSSEDLNVEGECMAWTDRAWDRYFNGNAELFGSSGKCLLNIRNMKFVVYDAAVPPSSKGFGPKEPYRRVAWEKSENADEALQTEIEVDGKVVVLHNASDSSSMLGESLGATCISLQGAAKSTDGFDKIIIDDSDGSIMAAATEESFEFIKETLQSGKPIVWVTRGVNQGNSVDGGIPQGLLRAVRSELVSARVALVDADEDTPMDKLASVVHHQLESVDTKDSGADVEFWLTGDSTLLVSRIETNDSLNQLLHQELPYEQTVISTEEGLKGKIADNEVLFESQQPTSQCLRPQEVEIQVHYSELAKEDLSVRTAERARLITGTIIRIGNGLETNLQGQAVVAYTKQTFETRLITSTFAQIDAENLAAVAASLPYLAQAVDAVLLTGHATAGSHVLLLSSSAPFADAVLKLGQKFKFRVTKADDDDLAKIQQLLSASGGPNIVVAAAPSSLIADVWCLMPRNSKLVFSDIAIEGPLDSRPFSRGAGLAVCGISHAFERDQAALERLLDTSVEILGQSGGLFSVGSSPSVIDVENLLDVDEARKCVLETGANVLGFKYMQSQIKTRKSRKPVCFSPTDAYLLVGSLGGLGRSLTTWMFERGCRNFVFLSRSGIKKPEAADVVERLKESGASVYVFCVDASDEKAVAGVVAEVSGKKPIKGVVHAAMVLEDGLYQTMTLPEYNSALRPKMQGALALHKALDQTPLDFFIMTSSISAVLGNPGQANYCAGNSYLDFLALYRRKRGLAATSLALPMVEDVGVVAENTHIAEALARKTPFSIDEREMLVAFEAAIIQGRCSGESKAVDIGDAQVILGLEPEAITVLMEGTDMSDAYWMHDARMTTVRAALDSISAASGAEGQEGTGSGGGFVATLAGKTEEEALNDIGVHIINRTARILGLQPEGFKMEEVSVANHGIDSMIGVELQSWLFKEFGLQVSIQTISNPNTTFKALARMAGELIGFVA</sequence>
<keyword evidence="12" id="KW-1185">Reference proteome</keyword>
<evidence type="ECO:0000256" key="1">
    <source>
        <dbReference type="ARBA" id="ARBA00022450"/>
    </source>
</evidence>
<dbReference type="GO" id="GO:0044550">
    <property type="term" value="P:secondary metabolite biosynthetic process"/>
    <property type="evidence" value="ECO:0007669"/>
    <property type="project" value="TreeGrafter"/>
</dbReference>
<dbReference type="PANTHER" id="PTHR43775:SF50">
    <property type="entry name" value="HIGHLY REDUCING POLYKETIDE SYNTHASE SRDA"/>
    <property type="match status" value="1"/>
</dbReference>
<dbReference type="PROSITE" id="PS52004">
    <property type="entry name" value="KS3_2"/>
    <property type="match status" value="1"/>
</dbReference>
<dbReference type="Pfam" id="PF00550">
    <property type="entry name" value="PP-binding"/>
    <property type="match status" value="1"/>
</dbReference>
<dbReference type="Pfam" id="PF00109">
    <property type="entry name" value="ketoacyl-synt"/>
    <property type="match status" value="2"/>
</dbReference>
<dbReference type="InterPro" id="IPR016036">
    <property type="entry name" value="Malonyl_transacylase_ACP-bd"/>
</dbReference>
<dbReference type="InterPro" id="IPR016039">
    <property type="entry name" value="Thiolase-like"/>
</dbReference>
<proteinExistence type="predicted"/>
<accession>A0A1Y2EBN6</accession>
<dbReference type="SMART" id="SM00826">
    <property type="entry name" value="PKS_DH"/>
    <property type="match status" value="1"/>
</dbReference>
<dbReference type="Pfam" id="PF08659">
    <property type="entry name" value="KR"/>
    <property type="match status" value="1"/>
</dbReference>
<dbReference type="InterPro" id="IPR049552">
    <property type="entry name" value="PKS_DH_N"/>
</dbReference>
<keyword evidence="2" id="KW-0597">Phosphoprotein</keyword>
<dbReference type="RefSeq" id="XP_040718552.1">
    <property type="nucleotide sequence ID" value="XM_040855379.1"/>
</dbReference>
<reference evidence="11 12" key="1">
    <citation type="submission" date="2016-07" db="EMBL/GenBank/DDBJ databases">
        <title>Pervasive Adenine N6-methylation of Active Genes in Fungi.</title>
        <authorList>
            <consortium name="DOE Joint Genome Institute"/>
            <person name="Mondo S.J."/>
            <person name="Dannebaum R.O."/>
            <person name="Kuo R.C."/>
            <person name="Labutti K."/>
            <person name="Haridas S."/>
            <person name="Kuo A."/>
            <person name="Salamov A."/>
            <person name="Ahrendt S.R."/>
            <person name="Lipzen A."/>
            <person name="Sullivan W."/>
            <person name="Andreopoulos W.B."/>
            <person name="Clum A."/>
            <person name="Lindquist E."/>
            <person name="Daum C."/>
            <person name="Ramamoorthy G.K."/>
            <person name="Gryganskyi A."/>
            <person name="Culley D."/>
            <person name="Magnuson J.K."/>
            <person name="James T.Y."/>
            <person name="O'Malley M.A."/>
            <person name="Stajich J.E."/>
            <person name="Spatafora J.W."/>
            <person name="Visel A."/>
            <person name="Grigoriev I.V."/>
        </authorList>
    </citation>
    <scope>NUCLEOTIDE SEQUENCE [LARGE SCALE GENOMIC DNA]</scope>
    <source>
        <strain evidence="11 12">CBS 129021</strain>
    </source>
</reference>
<dbReference type="SUPFAM" id="SSF53901">
    <property type="entry name" value="Thiolase-like"/>
    <property type="match status" value="1"/>
</dbReference>
<dbReference type="GO" id="GO:0006633">
    <property type="term" value="P:fatty acid biosynthetic process"/>
    <property type="evidence" value="ECO:0007669"/>
    <property type="project" value="InterPro"/>
</dbReference>
<dbReference type="SUPFAM" id="SSF51735">
    <property type="entry name" value="NAD(P)-binding Rossmann-fold domains"/>
    <property type="match status" value="1"/>
</dbReference>
<evidence type="ECO:0000259" key="8">
    <source>
        <dbReference type="PROSITE" id="PS50075"/>
    </source>
</evidence>
<dbReference type="Pfam" id="PF21089">
    <property type="entry name" value="PKS_DH_N"/>
    <property type="match status" value="1"/>
</dbReference>
<dbReference type="InterPro" id="IPR009081">
    <property type="entry name" value="PP-bd_ACP"/>
</dbReference>
<dbReference type="Gene3D" id="3.40.50.720">
    <property type="entry name" value="NAD(P)-binding Rossmann-like Domain"/>
    <property type="match status" value="1"/>
</dbReference>
<dbReference type="CDD" id="cd00833">
    <property type="entry name" value="PKS"/>
    <property type="match status" value="1"/>
</dbReference>
<dbReference type="PROSITE" id="PS00606">
    <property type="entry name" value="KS3_1"/>
    <property type="match status" value="1"/>
</dbReference>
<feature type="domain" description="Carrier" evidence="8">
    <location>
        <begin position="2030"/>
        <end position="2109"/>
    </location>
</feature>
<dbReference type="Pfam" id="PF02801">
    <property type="entry name" value="Ketoacyl-synt_C"/>
    <property type="match status" value="1"/>
</dbReference>
<evidence type="ECO:0000256" key="7">
    <source>
        <dbReference type="PROSITE-ProRule" id="PRU01363"/>
    </source>
</evidence>
<dbReference type="GO" id="GO:0016491">
    <property type="term" value="F:oxidoreductase activity"/>
    <property type="evidence" value="ECO:0007669"/>
    <property type="project" value="UniProtKB-KW"/>
</dbReference>
<dbReference type="InterPro" id="IPR042104">
    <property type="entry name" value="PKS_dehydratase_sf"/>
</dbReference>
<evidence type="ECO:0000259" key="10">
    <source>
        <dbReference type="PROSITE" id="PS52019"/>
    </source>
</evidence>
<dbReference type="GeneID" id="63771591"/>
<comment type="caution">
    <text evidence="11">The sequence shown here is derived from an EMBL/GenBank/DDBJ whole genome shotgun (WGS) entry which is preliminary data.</text>
</comment>
<evidence type="ECO:0000256" key="3">
    <source>
        <dbReference type="ARBA" id="ARBA00022679"/>
    </source>
</evidence>
<dbReference type="GO" id="GO:0004312">
    <property type="term" value="F:fatty acid synthase activity"/>
    <property type="evidence" value="ECO:0007669"/>
    <property type="project" value="TreeGrafter"/>
</dbReference>
<feature type="active site" description="Proton donor; for dehydratase activity" evidence="7">
    <location>
        <position position="1121"/>
    </location>
</feature>
<dbReference type="InterPro" id="IPR036291">
    <property type="entry name" value="NAD(P)-bd_dom_sf"/>
</dbReference>
<dbReference type="InterPro" id="IPR014043">
    <property type="entry name" value="Acyl_transferase_dom"/>
</dbReference>
<dbReference type="InterPro" id="IPR014031">
    <property type="entry name" value="Ketoacyl_synth_C"/>
</dbReference>
<dbReference type="GO" id="GO:0004315">
    <property type="term" value="F:3-oxoacyl-[acyl-carrier-protein] synthase activity"/>
    <property type="evidence" value="ECO:0007669"/>
    <property type="project" value="InterPro"/>
</dbReference>
<evidence type="ECO:0000256" key="6">
    <source>
        <dbReference type="ARBA" id="ARBA00023268"/>
    </source>
</evidence>
<gene>
    <name evidence="11" type="ORF">BCR38DRAFT_335349</name>
</gene>
<dbReference type="Gene3D" id="3.40.47.10">
    <property type="match status" value="1"/>
</dbReference>
<dbReference type="PROSITE" id="PS50075">
    <property type="entry name" value="CARRIER"/>
    <property type="match status" value="1"/>
</dbReference>
<dbReference type="Gene3D" id="3.10.129.110">
    <property type="entry name" value="Polyketide synthase dehydratase"/>
    <property type="match status" value="1"/>
</dbReference>
<dbReference type="InterPro" id="IPR049900">
    <property type="entry name" value="PKS_mFAS_DH"/>
</dbReference>
<keyword evidence="4" id="KW-0521">NADP</keyword>
<dbReference type="SUPFAM" id="SSF52151">
    <property type="entry name" value="FabD/lysophospholipase-like"/>
    <property type="match status" value="1"/>
</dbReference>
<dbReference type="PANTHER" id="PTHR43775">
    <property type="entry name" value="FATTY ACID SYNTHASE"/>
    <property type="match status" value="1"/>
</dbReference>
<dbReference type="SMART" id="SM00827">
    <property type="entry name" value="PKS_AT"/>
    <property type="match status" value="1"/>
</dbReference>
<dbReference type="InterPro" id="IPR050091">
    <property type="entry name" value="PKS_NRPS_Biosynth_Enz"/>
</dbReference>
<dbReference type="PROSITE" id="PS52019">
    <property type="entry name" value="PKS_MFAS_DH"/>
    <property type="match status" value="1"/>
</dbReference>
<dbReference type="SUPFAM" id="SSF55048">
    <property type="entry name" value="Probable ACP-binding domain of malonyl-CoA ACP transacylase"/>
    <property type="match status" value="1"/>
</dbReference>
<dbReference type="EMBL" id="MCFJ01000003">
    <property type="protein sequence ID" value="ORY68265.1"/>
    <property type="molecule type" value="Genomic_DNA"/>
</dbReference>
<dbReference type="STRING" id="1141098.A0A1Y2EBN6"/>
<dbReference type="InterPro" id="IPR049551">
    <property type="entry name" value="PKS_DH_C"/>
</dbReference>
<feature type="domain" description="Ketosynthase family 3 (KS3)" evidence="9">
    <location>
        <begin position="1"/>
        <end position="413"/>
    </location>
</feature>
<dbReference type="InterPro" id="IPR020841">
    <property type="entry name" value="PKS_Beta-ketoAc_synthase_dom"/>
</dbReference>
<evidence type="ECO:0000313" key="11">
    <source>
        <dbReference type="EMBL" id="ORY68265.1"/>
    </source>
</evidence>
<feature type="region of interest" description="N-terminal hotdog fold" evidence="7">
    <location>
        <begin position="912"/>
        <end position="1041"/>
    </location>
</feature>
<protein>
    <submittedName>
        <fullName evidence="11">Putative polyketide synthase</fullName>
    </submittedName>
</protein>
<name>A0A1Y2EBN6_9PEZI</name>
<keyword evidence="6" id="KW-0511">Multifunctional enzyme</keyword>
<dbReference type="InterPro" id="IPR032821">
    <property type="entry name" value="PKS_assoc"/>
</dbReference>
<dbReference type="SUPFAM" id="SSF47336">
    <property type="entry name" value="ACP-like"/>
    <property type="match status" value="1"/>
</dbReference>
<dbReference type="Pfam" id="PF00698">
    <property type="entry name" value="Acyl_transf_1"/>
    <property type="match status" value="1"/>
</dbReference>
<dbReference type="InterPro" id="IPR014030">
    <property type="entry name" value="Ketoacyl_synth_N"/>
</dbReference>
<keyword evidence="1" id="KW-0596">Phosphopantetheine</keyword>
<dbReference type="InterPro" id="IPR016035">
    <property type="entry name" value="Acyl_Trfase/lysoPLipase"/>
</dbReference>
<feature type="active site" description="Proton acceptor; for dehydratase activity" evidence="7">
    <location>
        <position position="944"/>
    </location>
</feature>
<dbReference type="Pfam" id="PF14765">
    <property type="entry name" value="PS-DH"/>
    <property type="match status" value="1"/>
</dbReference>
<feature type="region of interest" description="C-terminal hotdog fold" evidence="7">
    <location>
        <begin position="1056"/>
        <end position="1209"/>
    </location>
</feature>
<dbReference type="InParanoid" id="A0A1Y2EBN6"/>